<evidence type="ECO:0000256" key="3">
    <source>
        <dbReference type="ARBA" id="ARBA00022833"/>
    </source>
</evidence>
<evidence type="ECO:0000259" key="6">
    <source>
        <dbReference type="PROSITE" id="PS50119"/>
    </source>
</evidence>
<proteinExistence type="predicted"/>
<evidence type="ECO:0000313" key="8">
    <source>
        <dbReference type="RefSeq" id="XP_006823672.1"/>
    </source>
</evidence>
<feature type="domain" description="B box-type" evidence="6">
    <location>
        <begin position="153"/>
        <end position="196"/>
    </location>
</feature>
<sequence>MAVVDASAVLAEINEDFLCCVICLERYSDPKILPCHHTFCKKCLVQQAEKQTPQILMCPTCNKSVKVPVNDLQSNFFMSSLLDKVPEKLESSTPRQCEFCEENEVTFICLECQQYSCTFCSKAHKKSRVAKSHQVLSFEDYQEAKEKKPFAVQPIQYCDVHTDNQLKYYCDTCQIPICMECTIIDHKVHQHRYIKEVADEYTKELKVNVGKLKVKADEAETSKISAKAACKKLKSCCEEEEAKINKKTNEILEDLRRQDGSSSAKTEEIGG</sequence>
<dbReference type="PROSITE" id="PS50119">
    <property type="entry name" value="ZF_BBOX"/>
    <property type="match status" value="2"/>
</dbReference>
<evidence type="ECO:0000256" key="4">
    <source>
        <dbReference type="PROSITE-ProRule" id="PRU00024"/>
    </source>
</evidence>
<feature type="domain" description="RING-type" evidence="5">
    <location>
        <begin position="20"/>
        <end position="62"/>
    </location>
</feature>
<accession>A0ABM0MUI1</accession>
<dbReference type="Pfam" id="PF13445">
    <property type="entry name" value="zf-RING_UBOX"/>
    <property type="match status" value="1"/>
</dbReference>
<keyword evidence="1" id="KW-0479">Metal-binding</keyword>
<dbReference type="InterPro" id="IPR013083">
    <property type="entry name" value="Znf_RING/FYVE/PHD"/>
</dbReference>
<evidence type="ECO:0000313" key="7">
    <source>
        <dbReference type="Proteomes" id="UP000694865"/>
    </source>
</evidence>
<dbReference type="PANTHER" id="PTHR25462:SF296">
    <property type="entry name" value="MEIOTIC P26, ISOFORM F"/>
    <property type="match status" value="1"/>
</dbReference>
<evidence type="ECO:0000256" key="2">
    <source>
        <dbReference type="ARBA" id="ARBA00022771"/>
    </source>
</evidence>
<dbReference type="SUPFAM" id="SSF57845">
    <property type="entry name" value="B-box zinc-binding domain"/>
    <property type="match status" value="1"/>
</dbReference>
<gene>
    <name evidence="8" type="primary">LOC102804269</name>
</gene>
<dbReference type="PANTHER" id="PTHR25462">
    <property type="entry name" value="BONUS, ISOFORM C-RELATED"/>
    <property type="match status" value="1"/>
</dbReference>
<dbReference type="InterPro" id="IPR000315">
    <property type="entry name" value="Znf_B-box"/>
</dbReference>
<dbReference type="SMART" id="SM00184">
    <property type="entry name" value="RING"/>
    <property type="match status" value="1"/>
</dbReference>
<keyword evidence="7" id="KW-1185">Reference proteome</keyword>
<evidence type="ECO:0000259" key="5">
    <source>
        <dbReference type="PROSITE" id="PS50089"/>
    </source>
</evidence>
<dbReference type="PROSITE" id="PS00518">
    <property type="entry name" value="ZF_RING_1"/>
    <property type="match status" value="1"/>
</dbReference>
<organism evidence="7 8">
    <name type="scientific">Saccoglossus kowalevskii</name>
    <name type="common">Acorn worm</name>
    <dbReference type="NCBI Taxonomy" id="10224"/>
    <lineage>
        <taxon>Eukaryota</taxon>
        <taxon>Metazoa</taxon>
        <taxon>Hemichordata</taxon>
        <taxon>Enteropneusta</taxon>
        <taxon>Harrimaniidae</taxon>
        <taxon>Saccoglossus</taxon>
    </lineage>
</organism>
<dbReference type="CDD" id="cd19757">
    <property type="entry name" value="Bbox1"/>
    <property type="match status" value="1"/>
</dbReference>
<dbReference type="Proteomes" id="UP000694865">
    <property type="component" value="Unplaced"/>
</dbReference>
<dbReference type="GeneID" id="102804269"/>
<dbReference type="InterPro" id="IPR047153">
    <property type="entry name" value="TRIM45/56/19-like"/>
</dbReference>
<keyword evidence="3" id="KW-0862">Zinc</keyword>
<dbReference type="Pfam" id="PF00643">
    <property type="entry name" value="zf-B_box"/>
    <property type="match status" value="2"/>
</dbReference>
<evidence type="ECO:0000256" key="1">
    <source>
        <dbReference type="ARBA" id="ARBA00022723"/>
    </source>
</evidence>
<dbReference type="InterPro" id="IPR017907">
    <property type="entry name" value="Znf_RING_CS"/>
</dbReference>
<dbReference type="PROSITE" id="PS50089">
    <property type="entry name" value="ZF_RING_2"/>
    <property type="match status" value="1"/>
</dbReference>
<dbReference type="RefSeq" id="XP_006823672.1">
    <property type="nucleotide sequence ID" value="XM_006823609.1"/>
</dbReference>
<keyword evidence="2 4" id="KW-0863">Zinc-finger</keyword>
<reference evidence="8" key="1">
    <citation type="submission" date="2025-08" db="UniProtKB">
        <authorList>
            <consortium name="RefSeq"/>
        </authorList>
    </citation>
    <scope>IDENTIFICATION</scope>
    <source>
        <tissue evidence="8">Testes</tissue>
    </source>
</reference>
<name>A0ABM0MUI1_SACKO</name>
<dbReference type="InterPro" id="IPR001841">
    <property type="entry name" value="Znf_RING"/>
</dbReference>
<dbReference type="SMART" id="SM00336">
    <property type="entry name" value="BBOX"/>
    <property type="match status" value="2"/>
</dbReference>
<protein>
    <submittedName>
        <fullName evidence="8">E3 ubiquitin-protein ligase TRIM56-like</fullName>
    </submittedName>
</protein>
<dbReference type="Gene3D" id="3.30.40.10">
    <property type="entry name" value="Zinc/RING finger domain, C3HC4 (zinc finger)"/>
    <property type="match status" value="1"/>
</dbReference>
<dbReference type="InterPro" id="IPR027370">
    <property type="entry name" value="Znf-RING_euk"/>
</dbReference>
<dbReference type="SUPFAM" id="SSF57850">
    <property type="entry name" value="RING/U-box"/>
    <property type="match status" value="1"/>
</dbReference>
<dbReference type="Gene3D" id="3.30.160.60">
    <property type="entry name" value="Classic Zinc Finger"/>
    <property type="match status" value="1"/>
</dbReference>
<feature type="domain" description="B box-type" evidence="6">
    <location>
        <begin position="92"/>
        <end position="138"/>
    </location>
</feature>